<accession>A0AA36C8T7</accession>
<proteinExistence type="predicted"/>
<dbReference type="EMBL" id="CATQJA010000888">
    <property type="protein sequence ID" value="CAJ0564490.1"/>
    <property type="molecule type" value="Genomic_DNA"/>
</dbReference>
<reference evidence="1" key="1">
    <citation type="submission" date="2023-06" db="EMBL/GenBank/DDBJ databases">
        <authorList>
            <person name="Delattre M."/>
        </authorList>
    </citation>
    <scope>NUCLEOTIDE SEQUENCE</scope>
    <source>
        <strain evidence="1">AF72</strain>
    </source>
</reference>
<comment type="caution">
    <text evidence="1">The sequence shown here is derived from an EMBL/GenBank/DDBJ whole genome shotgun (WGS) entry which is preliminary data.</text>
</comment>
<keyword evidence="2" id="KW-1185">Reference proteome</keyword>
<dbReference type="Proteomes" id="UP001177023">
    <property type="component" value="Unassembled WGS sequence"/>
</dbReference>
<sequence>MAFFTTTLELSGTTGLLGLPEKSIYPVKAPEDKRFWRCKLSMDHFNEGYEMFEVRRKREWLDDDGKPVYTRWGGQDFILFVKSRQAARFINRPGFYHIPTKIQRSLALHDGQWYSTDYRASGLYCKVGVLGSIPLPICVRVPEKLLLDAAREVSVALVREVASKVDNDWRNGWTNRSDEERATMVRNMIEFLRKNICRSWGCGGTVDGNPRQLATDIAIHIWKYAEWLAGTEEQLQATSFYQDLIKLAHSHATHGTLPCNCHCNHWDTISKRAPKSAETLSQVLEGDEQIAAILNKLTL</sequence>
<feature type="non-terminal residue" evidence="1">
    <location>
        <position position="1"/>
    </location>
</feature>
<name>A0AA36C8T7_9BILA</name>
<evidence type="ECO:0000313" key="2">
    <source>
        <dbReference type="Proteomes" id="UP001177023"/>
    </source>
</evidence>
<organism evidence="1 2">
    <name type="scientific">Mesorhabditis spiculigera</name>
    <dbReference type="NCBI Taxonomy" id="96644"/>
    <lineage>
        <taxon>Eukaryota</taxon>
        <taxon>Metazoa</taxon>
        <taxon>Ecdysozoa</taxon>
        <taxon>Nematoda</taxon>
        <taxon>Chromadorea</taxon>
        <taxon>Rhabditida</taxon>
        <taxon>Rhabditina</taxon>
        <taxon>Rhabditomorpha</taxon>
        <taxon>Rhabditoidea</taxon>
        <taxon>Rhabditidae</taxon>
        <taxon>Mesorhabditinae</taxon>
        <taxon>Mesorhabditis</taxon>
    </lineage>
</organism>
<protein>
    <submittedName>
        <fullName evidence="1">Uncharacterized protein</fullName>
    </submittedName>
</protein>
<evidence type="ECO:0000313" key="1">
    <source>
        <dbReference type="EMBL" id="CAJ0564490.1"/>
    </source>
</evidence>
<gene>
    <name evidence="1" type="ORF">MSPICULIGERA_LOCUS3164</name>
</gene>
<dbReference type="AlphaFoldDB" id="A0AA36C8T7"/>